<dbReference type="InterPro" id="IPR014729">
    <property type="entry name" value="Rossmann-like_a/b/a_fold"/>
</dbReference>
<dbReference type="RefSeq" id="WP_409656530.1">
    <property type="nucleotide sequence ID" value="NZ_JBKBUW010000028.1"/>
</dbReference>
<sequence length="325" mass="35519">MYKRFLLPIDGSPPSEYAAAVGLALAKRLGASVVFAHVIEPHRYRDLHNYEEALERARTVGRALLEQWARKANHARVPCDVQLTSTEPENRPGVAEALMDVGVAHGCDLVVMGTHGRTGLPRMLLGSVAERMARLAPTPLLLVRGHDTKPTLFKHILVATDGSTFSELALQHADALAGALKAKLSVVYVVPDLTQLYVSAGRAWMFADPAQLQAQLAQEQSHLRAQGEYILKEAAERCTHAKQVHTLLREAGHHLIGERIREVADEIKADLIVMGTHGHTGLRKFLLGSVAEDVAQQAHQPILLVRNPAALTHPDESHLPPPGER</sequence>
<evidence type="ECO:0000256" key="2">
    <source>
        <dbReference type="ARBA" id="ARBA00022741"/>
    </source>
</evidence>
<evidence type="ECO:0000259" key="4">
    <source>
        <dbReference type="Pfam" id="PF00582"/>
    </source>
</evidence>
<reference evidence="5" key="1">
    <citation type="journal article" date="2020" name="mSystems">
        <title>Genome- and Community-Level Interaction Insights into Carbon Utilization and Element Cycling Functions of Hydrothermarchaeota in Hydrothermal Sediment.</title>
        <authorList>
            <person name="Zhou Z."/>
            <person name="Liu Y."/>
            <person name="Xu W."/>
            <person name="Pan J."/>
            <person name="Luo Z.H."/>
            <person name="Li M."/>
        </authorList>
    </citation>
    <scope>NUCLEOTIDE SEQUENCE [LARGE SCALE GENOMIC DNA]</scope>
    <source>
        <strain evidence="5">SpSt-524</strain>
    </source>
</reference>
<name>A0A7C3DV40_MEIRU</name>
<proteinExistence type="inferred from homology"/>
<accession>A0A7C3DV40</accession>
<comment type="caution">
    <text evidence="5">The sequence shown here is derived from an EMBL/GenBank/DDBJ whole genome shotgun (WGS) entry which is preliminary data.</text>
</comment>
<keyword evidence="3" id="KW-0067">ATP-binding</keyword>
<dbReference type="InterPro" id="IPR006016">
    <property type="entry name" value="UspA"/>
</dbReference>
<dbReference type="PRINTS" id="PR01438">
    <property type="entry name" value="UNVRSLSTRESS"/>
</dbReference>
<evidence type="ECO:0000256" key="3">
    <source>
        <dbReference type="ARBA" id="ARBA00022840"/>
    </source>
</evidence>
<keyword evidence="2" id="KW-0547">Nucleotide-binding</keyword>
<dbReference type="CDD" id="cd00293">
    <property type="entry name" value="USP-like"/>
    <property type="match status" value="2"/>
</dbReference>
<dbReference type="GO" id="GO:0005524">
    <property type="term" value="F:ATP binding"/>
    <property type="evidence" value="ECO:0007669"/>
    <property type="project" value="UniProtKB-KW"/>
</dbReference>
<dbReference type="AlphaFoldDB" id="A0A7C3DV40"/>
<dbReference type="EMBL" id="DSWI01000028">
    <property type="protein sequence ID" value="HFG21453.1"/>
    <property type="molecule type" value="Genomic_DNA"/>
</dbReference>
<dbReference type="InterPro" id="IPR006015">
    <property type="entry name" value="Universal_stress_UspA"/>
</dbReference>
<organism evidence="5">
    <name type="scientific">Meiothermus ruber</name>
    <dbReference type="NCBI Taxonomy" id="277"/>
    <lineage>
        <taxon>Bacteria</taxon>
        <taxon>Thermotogati</taxon>
        <taxon>Deinococcota</taxon>
        <taxon>Deinococci</taxon>
        <taxon>Thermales</taxon>
        <taxon>Thermaceae</taxon>
        <taxon>Meiothermus</taxon>
    </lineage>
</organism>
<feature type="domain" description="UspA" evidence="4">
    <location>
        <begin position="1"/>
        <end position="144"/>
    </location>
</feature>
<dbReference type="SUPFAM" id="SSF52402">
    <property type="entry name" value="Adenine nucleotide alpha hydrolases-like"/>
    <property type="match status" value="2"/>
</dbReference>
<gene>
    <name evidence="5" type="ORF">ENS82_12220</name>
</gene>
<dbReference type="Gene3D" id="3.40.50.620">
    <property type="entry name" value="HUPs"/>
    <property type="match status" value="2"/>
</dbReference>
<dbReference type="PANTHER" id="PTHR46268">
    <property type="entry name" value="STRESS RESPONSE PROTEIN NHAX"/>
    <property type="match status" value="1"/>
</dbReference>
<feature type="domain" description="UspA" evidence="4">
    <location>
        <begin position="153"/>
        <end position="306"/>
    </location>
</feature>
<evidence type="ECO:0000256" key="1">
    <source>
        <dbReference type="ARBA" id="ARBA00008791"/>
    </source>
</evidence>
<dbReference type="PANTHER" id="PTHR46268:SF27">
    <property type="entry name" value="UNIVERSAL STRESS PROTEIN RV2623"/>
    <property type="match status" value="1"/>
</dbReference>
<evidence type="ECO:0000313" key="5">
    <source>
        <dbReference type="EMBL" id="HFG21453.1"/>
    </source>
</evidence>
<dbReference type="Pfam" id="PF00582">
    <property type="entry name" value="Usp"/>
    <property type="match status" value="2"/>
</dbReference>
<comment type="similarity">
    <text evidence="1">Belongs to the universal stress protein A family.</text>
</comment>
<protein>
    <submittedName>
        <fullName evidence="5">Universal stress protein</fullName>
    </submittedName>
</protein>